<dbReference type="GO" id="GO:0030170">
    <property type="term" value="F:pyridoxal phosphate binding"/>
    <property type="evidence" value="ECO:0007669"/>
    <property type="project" value="InterPro"/>
</dbReference>
<dbReference type="Gene3D" id="3.40.640.10">
    <property type="entry name" value="Type I PLP-dependent aspartate aminotransferase-like (Major domain)"/>
    <property type="match status" value="1"/>
</dbReference>
<gene>
    <name evidence="9" type="primary">aat2</name>
    <name evidence="9" type="ORF">DIS24_g2273</name>
</gene>
<comment type="cofactor">
    <cofactor evidence="1">
        <name>pyridoxal 5'-phosphate</name>
        <dbReference type="ChEBI" id="CHEBI:597326"/>
    </cofactor>
</comment>
<evidence type="ECO:0000256" key="1">
    <source>
        <dbReference type="ARBA" id="ARBA00001933"/>
    </source>
</evidence>
<evidence type="ECO:0000256" key="2">
    <source>
        <dbReference type="ARBA" id="ARBA00007441"/>
    </source>
</evidence>
<dbReference type="EC" id="2.6.1.1" evidence="7"/>
<comment type="subunit">
    <text evidence="3 7">Homodimer.</text>
</comment>
<dbReference type="CDD" id="cd00609">
    <property type="entry name" value="AAT_like"/>
    <property type="match status" value="1"/>
</dbReference>
<dbReference type="Gene3D" id="3.90.1150.10">
    <property type="entry name" value="Aspartate Aminotransferase, domain 1"/>
    <property type="match status" value="1"/>
</dbReference>
<sequence>MGSITEKAEVFPNVPADVAPDIMWDLKIRLTADKTPGKVDLGAGVYKDEEGKYYELPVIHKAKKILAAQPVDHNYGFNTGDPAFLKKAAEVIFGKDSEVLRAEKVASIQTIAGTGACHLGAVFSSHFFRPDPSAPPPSAYVGAPAWPNYEPLFTYTQLAPTFYPHYDYATKHVAFDSLLQAAADAPPRSVFVLQAVCHNPTGRDLSRAQWVQVAEALEAKGHLPFFDIAYQGFGAGLEEDAWPIREFVRRGLQVVVAQSFSKNLGLYGERVGVLHVVAGSKEVAVRAGDQLRSFARWTWASPPRYAATLAKIVMEEFWDEWLDNLRVMRERLQKNRKNLHWWLTEELKTPGNWDHILEETGLFSLLALTPAQVERMASEDHIHFPTTGRINVAGLTETNVETLARSVDKVVR</sequence>
<dbReference type="PROSITE" id="PS00105">
    <property type="entry name" value="AA_TRANSFER_CLASS_1"/>
    <property type="match status" value="1"/>
</dbReference>
<comment type="catalytic activity">
    <reaction evidence="7">
        <text>L-aspartate + 2-oxoglutarate = oxaloacetate + L-glutamate</text>
        <dbReference type="Rhea" id="RHEA:21824"/>
        <dbReference type="ChEBI" id="CHEBI:16452"/>
        <dbReference type="ChEBI" id="CHEBI:16810"/>
        <dbReference type="ChEBI" id="CHEBI:29985"/>
        <dbReference type="ChEBI" id="CHEBI:29991"/>
        <dbReference type="EC" id="2.6.1.1"/>
    </reaction>
</comment>
<evidence type="ECO:0000313" key="9">
    <source>
        <dbReference type="EMBL" id="KAK0661920.1"/>
    </source>
</evidence>
<dbReference type="InterPro" id="IPR015421">
    <property type="entry name" value="PyrdxlP-dep_Trfase_major"/>
</dbReference>
<evidence type="ECO:0000256" key="6">
    <source>
        <dbReference type="ARBA" id="ARBA00022898"/>
    </source>
</evidence>
<name>A0AA39Z209_9PEZI</name>
<keyword evidence="6" id="KW-0663">Pyridoxal phosphate</keyword>
<dbReference type="InterPro" id="IPR015422">
    <property type="entry name" value="PyrdxlP-dep_Trfase_small"/>
</dbReference>
<feature type="domain" description="Aminotransferase class I/classII large" evidence="8">
    <location>
        <begin position="37"/>
        <end position="406"/>
    </location>
</feature>
<evidence type="ECO:0000256" key="7">
    <source>
        <dbReference type="RuleBase" id="RU000480"/>
    </source>
</evidence>
<comment type="similarity">
    <text evidence="2">Belongs to the class-I pyridoxal-phosphate-dependent aminotransferase family.</text>
</comment>
<organism evidence="9 10">
    <name type="scientific">Lasiodiplodia hormozganensis</name>
    <dbReference type="NCBI Taxonomy" id="869390"/>
    <lineage>
        <taxon>Eukaryota</taxon>
        <taxon>Fungi</taxon>
        <taxon>Dikarya</taxon>
        <taxon>Ascomycota</taxon>
        <taxon>Pezizomycotina</taxon>
        <taxon>Dothideomycetes</taxon>
        <taxon>Dothideomycetes incertae sedis</taxon>
        <taxon>Botryosphaeriales</taxon>
        <taxon>Botryosphaeriaceae</taxon>
        <taxon>Lasiodiplodia</taxon>
    </lineage>
</organism>
<dbReference type="GO" id="GO:0004069">
    <property type="term" value="F:L-aspartate:2-oxoglutarate aminotransferase activity"/>
    <property type="evidence" value="ECO:0007669"/>
    <property type="project" value="UniProtKB-EC"/>
</dbReference>
<accession>A0AA39Z209</accession>
<dbReference type="PRINTS" id="PR00799">
    <property type="entry name" value="TRANSAMINASE"/>
</dbReference>
<dbReference type="InterPro" id="IPR004839">
    <property type="entry name" value="Aminotransferase_I/II_large"/>
</dbReference>
<dbReference type="GO" id="GO:0006532">
    <property type="term" value="P:aspartate biosynthetic process"/>
    <property type="evidence" value="ECO:0007669"/>
    <property type="project" value="TreeGrafter"/>
</dbReference>
<dbReference type="PANTHER" id="PTHR11879:SF55">
    <property type="entry name" value="GLUTAMATE OXALOACETATE TRANSAMINASE 1, ISOFORM B"/>
    <property type="match status" value="1"/>
</dbReference>
<comment type="miscellaneous">
    <text evidence="7">In eukaryotes there are cytoplasmic, mitochondrial and chloroplastic isozymes.</text>
</comment>
<evidence type="ECO:0000256" key="3">
    <source>
        <dbReference type="ARBA" id="ARBA00011738"/>
    </source>
</evidence>
<keyword evidence="10" id="KW-1185">Reference proteome</keyword>
<dbReference type="InterPro" id="IPR004838">
    <property type="entry name" value="NHTrfase_class1_PyrdxlP-BS"/>
</dbReference>
<dbReference type="AlphaFoldDB" id="A0AA39Z209"/>
<comment type="caution">
    <text evidence="9">The sequence shown here is derived from an EMBL/GenBank/DDBJ whole genome shotgun (WGS) entry which is preliminary data.</text>
</comment>
<evidence type="ECO:0000259" key="8">
    <source>
        <dbReference type="Pfam" id="PF00155"/>
    </source>
</evidence>
<dbReference type="Proteomes" id="UP001175001">
    <property type="component" value="Unassembled WGS sequence"/>
</dbReference>
<dbReference type="EMBL" id="JAUJDW010000007">
    <property type="protein sequence ID" value="KAK0661920.1"/>
    <property type="molecule type" value="Genomic_DNA"/>
</dbReference>
<dbReference type="SUPFAM" id="SSF53383">
    <property type="entry name" value="PLP-dependent transferases"/>
    <property type="match status" value="1"/>
</dbReference>
<evidence type="ECO:0000256" key="4">
    <source>
        <dbReference type="ARBA" id="ARBA00022576"/>
    </source>
</evidence>
<dbReference type="Pfam" id="PF00155">
    <property type="entry name" value="Aminotran_1_2"/>
    <property type="match status" value="1"/>
</dbReference>
<evidence type="ECO:0000256" key="5">
    <source>
        <dbReference type="ARBA" id="ARBA00022679"/>
    </source>
</evidence>
<dbReference type="GO" id="GO:0005829">
    <property type="term" value="C:cytosol"/>
    <property type="evidence" value="ECO:0007669"/>
    <property type="project" value="TreeGrafter"/>
</dbReference>
<dbReference type="InterPro" id="IPR015424">
    <property type="entry name" value="PyrdxlP-dep_Trfase"/>
</dbReference>
<dbReference type="PANTHER" id="PTHR11879">
    <property type="entry name" value="ASPARTATE AMINOTRANSFERASE"/>
    <property type="match status" value="1"/>
</dbReference>
<evidence type="ECO:0000313" key="10">
    <source>
        <dbReference type="Proteomes" id="UP001175001"/>
    </source>
</evidence>
<keyword evidence="5 7" id="KW-0808">Transferase</keyword>
<protein>
    <recommendedName>
        <fullName evidence="7">Aspartate aminotransferase</fullName>
        <ecNumber evidence="7">2.6.1.1</ecNumber>
    </recommendedName>
</protein>
<proteinExistence type="inferred from homology"/>
<reference evidence="9" key="1">
    <citation type="submission" date="2023-06" db="EMBL/GenBank/DDBJ databases">
        <title>Multi-omics analyses reveal the molecular pathogenesis toolkit of Lasiodiplodia hormozganensis, a cross-kingdom pathogen.</title>
        <authorList>
            <person name="Felix C."/>
            <person name="Meneses R."/>
            <person name="Goncalves M.F.M."/>
            <person name="Tilleman L."/>
            <person name="Duarte A.S."/>
            <person name="Jorrin-Novo J.V."/>
            <person name="Van De Peer Y."/>
            <person name="Deforce D."/>
            <person name="Van Nieuwerburgh F."/>
            <person name="Esteves A.C."/>
            <person name="Alves A."/>
        </authorList>
    </citation>
    <scope>NUCLEOTIDE SEQUENCE</scope>
    <source>
        <strain evidence="9">CBS 339.90</strain>
    </source>
</reference>
<keyword evidence="4 7" id="KW-0032">Aminotransferase</keyword>
<dbReference type="InterPro" id="IPR000796">
    <property type="entry name" value="Asp_trans"/>
</dbReference>